<feature type="transmembrane region" description="Helical" evidence="1">
    <location>
        <begin position="163"/>
        <end position="189"/>
    </location>
</feature>
<keyword evidence="1" id="KW-0472">Membrane</keyword>
<reference evidence="2 3" key="1">
    <citation type="journal article" date="2016" name="Mol. Biol. Evol.">
        <title>Comparative Genomics of Early-Diverging Mushroom-Forming Fungi Provides Insights into the Origins of Lignocellulose Decay Capabilities.</title>
        <authorList>
            <person name="Nagy L.G."/>
            <person name="Riley R."/>
            <person name="Tritt A."/>
            <person name="Adam C."/>
            <person name="Daum C."/>
            <person name="Floudas D."/>
            <person name="Sun H."/>
            <person name="Yadav J.S."/>
            <person name="Pangilinan J."/>
            <person name="Larsson K.H."/>
            <person name="Matsuura K."/>
            <person name="Barry K."/>
            <person name="Labutti K."/>
            <person name="Kuo R."/>
            <person name="Ohm R.A."/>
            <person name="Bhattacharya S.S."/>
            <person name="Shirouzu T."/>
            <person name="Yoshinaga Y."/>
            <person name="Martin F.M."/>
            <person name="Grigoriev I.V."/>
            <person name="Hibbett D.S."/>
        </authorList>
    </citation>
    <scope>NUCLEOTIDE SEQUENCE [LARGE SCALE GENOMIC DNA]</scope>
    <source>
        <strain evidence="2 3">HHB14362 ss-1</strain>
    </source>
</reference>
<dbReference type="InParanoid" id="A0A165NJL6"/>
<keyword evidence="1" id="KW-0812">Transmembrane</keyword>
<protein>
    <submittedName>
        <fullName evidence="2">Uncharacterized protein</fullName>
    </submittedName>
</protein>
<feature type="transmembrane region" description="Helical" evidence="1">
    <location>
        <begin position="80"/>
        <end position="111"/>
    </location>
</feature>
<dbReference type="AlphaFoldDB" id="A0A165NJL6"/>
<evidence type="ECO:0000313" key="2">
    <source>
        <dbReference type="EMBL" id="KZT19736.1"/>
    </source>
</evidence>
<proteinExistence type="predicted"/>
<feature type="transmembrane region" description="Helical" evidence="1">
    <location>
        <begin position="219"/>
        <end position="240"/>
    </location>
</feature>
<feature type="transmembrane region" description="Helical" evidence="1">
    <location>
        <begin position="131"/>
        <end position="151"/>
    </location>
</feature>
<feature type="transmembrane region" description="Helical" evidence="1">
    <location>
        <begin position="44"/>
        <end position="68"/>
    </location>
</feature>
<accession>A0A165NJL6</accession>
<name>A0A165NJL6_9AGAM</name>
<keyword evidence="1" id="KW-1133">Transmembrane helix</keyword>
<gene>
    <name evidence="2" type="ORF">NEOLEDRAFT_931591</name>
</gene>
<evidence type="ECO:0000313" key="3">
    <source>
        <dbReference type="Proteomes" id="UP000076761"/>
    </source>
</evidence>
<sequence length="242" mass="26998">MAQDGLFKLIVDCSRKHHPASRVSSSHHLIIEGMGSLSFQKASILWLWIISMFYGSHIALFVAASYILSSRWRTSKTQMILFILIIVLFIMSTAAVVLAFTEAFMTVNVLVNNRGYPGETEAVLRAKEISNLLDCLISLIANVFNVIADGLTIWRCYIICHRWFTVVAIPIELLVVALGCIELILNMFIYKLRMAAPPSEILPPPSFPWDEKVVGWSHIGFLIASAILNLITMTLVGFVLSA</sequence>
<dbReference type="Proteomes" id="UP000076761">
    <property type="component" value="Unassembled WGS sequence"/>
</dbReference>
<keyword evidence="3" id="KW-1185">Reference proteome</keyword>
<evidence type="ECO:0000256" key="1">
    <source>
        <dbReference type="SAM" id="Phobius"/>
    </source>
</evidence>
<dbReference type="EMBL" id="KV425634">
    <property type="protein sequence ID" value="KZT19736.1"/>
    <property type="molecule type" value="Genomic_DNA"/>
</dbReference>
<organism evidence="2 3">
    <name type="scientific">Neolentinus lepideus HHB14362 ss-1</name>
    <dbReference type="NCBI Taxonomy" id="1314782"/>
    <lineage>
        <taxon>Eukaryota</taxon>
        <taxon>Fungi</taxon>
        <taxon>Dikarya</taxon>
        <taxon>Basidiomycota</taxon>
        <taxon>Agaricomycotina</taxon>
        <taxon>Agaricomycetes</taxon>
        <taxon>Gloeophyllales</taxon>
        <taxon>Gloeophyllaceae</taxon>
        <taxon>Neolentinus</taxon>
    </lineage>
</organism>